<evidence type="ECO:0000256" key="1">
    <source>
        <dbReference type="ARBA" id="ARBA00022500"/>
    </source>
</evidence>
<name>A0AAN1SZM4_9PROT</name>
<evidence type="ECO:0000313" key="4">
    <source>
        <dbReference type="EMBL" id="BBI99727.1"/>
    </source>
</evidence>
<organism evidence="4 5">
    <name type="scientific">Ferrigenium kumadai</name>
    <dbReference type="NCBI Taxonomy" id="1682490"/>
    <lineage>
        <taxon>Bacteria</taxon>
        <taxon>Pseudomonadati</taxon>
        <taxon>Pseudomonadota</taxon>
        <taxon>Betaproteobacteria</taxon>
        <taxon>Nitrosomonadales</taxon>
        <taxon>Gallionellaceae</taxon>
        <taxon>Ferrigenium</taxon>
    </lineage>
</organism>
<keyword evidence="5" id="KW-1185">Reference proteome</keyword>
<gene>
    <name evidence="3 4" type="primary">cheD</name>
    <name evidence="4" type="ORF">FGKAn22_14200</name>
</gene>
<dbReference type="Gene3D" id="3.30.1330.200">
    <property type="match status" value="1"/>
</dbReference>
<dbReference type="InterPro" id="IPR011324">
    <property type="entry name" value="Cytotoxic_necrot_fac-like_cat"/>
</dbReference>
<accession>A0AAN1SZM4</accession>
<keyword evidence="2 3" id="KW-0378">Hydrolase</keyword>
<dbReference type="RefSeq" id="WP_212784956.1">
    <property type="nucleotide sequence ID" value="NZ_AP019536.1"/>
</dbReference>
<keyword evidence="1 3" id="KW-0145">Chemotaxis</keyword>
<evidence type="ECO:0000313" key="5">
    <source>
        <dbReference type="Proteomes" id="UP001319121"/>
    </source>
</evidence>
<dbReference type="EMBL" id="AP019536">
    <property type="protein sequence ID" value="BBI99727.1"/>
    <property type="molecule type" value="Genomic_DNA"/>
</dbReference>
<dbReference type="KEGG" id="fku:FGKAn22_14200"/>
<dbReference type="CDD" id="cd16352">
    <property type="entry name" value="CheD"/>
    <property type="match status" value="1"/>
</dbReference>
<comment type="catalytic activity">
    <reaction evidence="3">
        <text>L-glutaminyl-[protein] + H2O = L-glutamyl-[protein] + NH4(+)</text>
        <dbReference type="Rhea" id="RHEA:16441"/>
        <dbReference type="Rhea" id="RHEA-COMP:10207"/>
        <dbReference type="Rhea" id="RHEA-COMP:10208"/>
        <dbReference type="ChEBI" id="CHEBI:15377"/>
        <dbReference type="ChEBI" id="CHEBI:28938"/>
        <dbReference type="ChEBI" id="CHEBI:29973"/>
        <dbReference type="ChEBI" id="CHEBI:30011"/>
        <dbReference type="EC" id="3.5.1.44"/>
    </reaction>
</comment>
<sequence length="191" mass="21542">MRKPDHVIEIFLQPGDFYFGDKDTRIRTVLGSCVSISMWHPQKLIGGMCHYMLPTRGHRRAGELDGKYADEAMEMFMREIRAAHTEPSEYQVKIFGAGNMFPSTGKTRKHGCQRCTPEAAYLKPEGVCPKVHCRNGQVAHYLVQKYGFSIHAKHLGGEGHRQLFFDVWSGYAWMKHVPATSGIPMKGTGQG</sequence>
<dbReference type="PANTHER" id="PTHR35147:SF3">
    <property type="entry name" value="CHEMORECEPTOR GLUTAMINE DEAMIDASE CHED 1-RELATED"/>
    <property type="match status" value="1"/>
</dbReference>
<evidence type="ECO:0000256" key="3">
    <source>
        <dbReference type="HAMAP-Rule" id="MF_01440"/>
    </source>
</evidence>
<protein>
    <recommendedName>
        <fullName evidence="3">Probable chemoreceptor glutamine deamidase CheD</fullName>
        <ecNumber evidence="3">3.5.1.44</ecNumber>
    </recommendedName>
</protein>
<proteinExistence type="inferred from homology"/>
<dbReference type="SUPFAM" id="SSF64438">
    <property type="entry name" value="CNF1/YfiH-like putative cysteine hydrolases"/>
    <property type="match status" value="1"/>
</dbReference>
<dbReference type="EC" id="3.5.1.44" evidence="3"/>
<comment type="function">
    <text evidence="3">Probably deamidates glutamine residues to glutamate on methyl-accepting chemotaxis receptors (MCPs), playing an important role in chemotaxis.</text>
</comment>
<dbReference type="InterPro" id="IPR005659">
    <property type="entry name" value="Chemorcpt_Glu_NH3ase_CheD"/>
</dbReference>
<dbReference type="AlphaFoldDB" id="A0AAN1SZM4"/>
<dbReference type="InterPro" id="IPR038592">
    <property type="entry name" value="CheD-like_sf"/>
</dbReference>
<dbReference type="HAMAP" id="MF_01440">
    <property type="entry name" value="CheD"/>
    <property type="match status" value="1"/>
</dbReference>
<evidence type="ECO:0000256" key="2">
    <source>
        <dbReference type="ARBA" id="ARBA00022801"/>
    </source>
</evidence>
<reference evidence="4 5" key="1">
    <citation type="submission" date="2019-03" db="EMBL/GenBank/DDBJ databases">
        <title>Complete genome sequence of Ferrigenium kumadai strain An22, a microaerophilic iron-oxidizing bacterium isolated from a paddy field soil.</title>
        <authorList>
            <person name="Watanabe T."/>
            <person name="Asakawa S."/>
        </authorList>
    </citation>
    <scope>NUCLEOTIDE SEQUENCE [LARGE SCALE GENOMIC DNA]</scope>
    <source>
        <strain evidence="4 5">An22</strain>
    </source>
</reference>
<dbReference type="GO" id="GO:0050568">
    <property type="term" value="F:protein-glutamine glutaminase activity"/>
    <property type="evidence" value="ECO:0007669"/>
    <property type="project" value="UniProtKB-UniRule"/>
</dbReference>
<dbReference type="Proteomes" id="UP001319121">
    <property type="component" value="Chromosome"/>
</dbReference>
<dbReference type="PANTHER" id="PTHR35147">
    <property type="entry name" value="CHEMORECEPTOR GLUTAMINE DEAMIDASE CHED-RELATED"/>
    <property type="match status" value="1"/>
</dbReference>
<comment type="similarity">
    <text evidence="3">Belongs to the CheD family.</text>
</comment>
<dbReference type="Pfam" id="PF03975">
    <property type="entry name" value="CheD"/>
    <property type="match status" value="1"/>
</dbReference>
<dbReference type="GO" id="GO:0006935">
    <property type="term" value="P:chemotaxis"/>
    <property type="evidence" value="ECO:0007669"/>
    <property type="project" value="UniProtKB-UniRule"/>
</dbReference>